<evidence type="ECO:0008006" key="8">
    <source>
        <dbReference type="Google" id="ProtNLM"/>
    </source>
</evidence>
<organism evidence="5 7">
    <name type="scientific">Plasmodium ovale curtisi</name>
    <dbReference type="NCBI Taxonomy" id="864141"/>
    <lineage>
        <taxon>Eukaryota</taxon>
        <taxon>Sar</taxon>
        <taxon>Alveolata</taxon>
        <taxon>Apicomplexa</taxon>
        <taxon>Aconoidasida</taxon>
        <taxon>Haemosporida</taxon>
        <taxon>Plasmodiidae</taxon>
        <taxon>Plasmodium</taxon>
        <taxon>Plasmodium (Plasmodium)</taxon>
    </lineage>
</organism>
<evidence type="ECO:0000256" key="1">
    <source>
        <dbReference type="ARBA" id="ARBA00022737"/>
    </source>
</evidence>
<evidence type="ECO:0000313" key="5">
    <source>
        <dbReference type="EMBL" id="SBS92586.1"/>
    </source>
</evidence>
<dbReference type="InterPro" id="IPR039663">
    <property type="entry name" value="AIP/AIPL1/TTC9"/>
</dbReference>
<reference evidence="6 7" key="1">
    <citation type="submission" date="2016-05" db="EMBL/GenBank/DDBJ databases">
        <authorList>
            <person name="Naeem Raeece"/>
        </authorList>
    </citation>
    <scope>NUCLEOTIDE SEQUENCE [LARGE SCALE GENOMIC DNA]</scope>
</reference>
<evidence type="ECO:0000313" key="6">
    <source>
        <dbReference type="Proteomes" id="UP000078546"/>
    </source>
</evidence>
<evidence type="ECO:0000313" key="4">
    <source>
        <dbReference type="EMBL" id="SBS81047.1"/>
    </source>
</evidence>
<evidence type="ECO:0000256" key="3">
    <source>
        <dbReference type="SAM" id="MobiDB-lite"/>
    </source>
</evidence>
<dbReference type="SUPFAM" id="SSF48452">
    <property type="entry name" value="TPR-like"/>
    <property type="match status" value="1"/>
</dbReference>
<dbReference type="Proteomes" id="UP000078546">
    <property type="component" value="Unassembled WGS sequence"/>
</dbReference>
<gene>
    <name evidence="4" type="ORF">POVCU1_004360</name>
    <name evidence="5" type="ORF">POVCU2_0075020</name>
</gene>
<dbReference type="InterPro" id="IPR011990">
    <property type="entry name" value="TPR-like_helical_dom_sf"/>
</dbReference>
<dbReference type="EMBL" id="FLQU01001321">
    <property type="protein sequence ID" value="SBS92586.1"/>
    <property type="molecule type" value="Genomic_DNA"/>
</dbReference>
<dbReference type="PANTHER" id="PTHR11242">
    <property type="entry name" value="ARYL HYDROCARBON RECEPTOR INTERACTING PROTEIN RELATED"/>
    <property type="match status" value="1"/>
</dbReference>
<name>A0A1A8WL58_PLAOA</name>
<keyword evidence="2" id="KW-0802">TPR repeat</keyword>
<dbReference type="PANTHER" id="PTHR11242:SF0">
    <property type="entry name" value="TPR_REGION DOMAIN-CONTAINING PROTEIN"/>
    <property type="match status" value="1"/>
</dbReference>
<dbReference type="Gene3D" id="1.25.40.10">
    <property type="entry name" value="Tetratricopeptide repeat domain"/>
    <property type="match status" value="2"/>
</dbReference>
<dbReference type="EMBL" id="FLQV01000088">
    <property type="protein sequence ID" value="SBS81047.1"/>
    <property type="molecule type" value="Genomic_DNA"/>
</dbReference>
<feature type="compositionally biased region" description="Basic and acidic residues" evidence="3">
    <location>
        <begin position="255"/>
        <end position="264"/>
    </location>
</feature>
<dbReference type="AlphaFoldDB" id="A0A1A8WL58"/>
<evidence type="ECO:0000256" key="2">
    <source>
        <dbReference type="ARBA" id="ARBA00022803"/>
    </source>
</evidence>
<evidence type="ECO:0000313" key="7">
    <source>
        <dbReference type="Proteomes" id="UP000078560"/>
    </source>
</evidence>
<feature type="region of interest" description="Disordered" evidence="3">
    <location>
        <begin position="222"/>
        <end position="264"/>
    </location>
</feature>
<keyword evidence="1" id="KW-0677">Repeat</keyword>
<sequence>MFLSEDLDPEELKNEANIKWGKGEIEDANTLWSQALKQCIKYSMRGISHLLNVHNKIDTNRCYPTKKNRDMQLSLRLNLSLYHLKKKEYVDCINQCNIILDNIVNVNDMFSYYENNIDSEEGTCEATETGEGKETDRDAEEDCATDSGRYIVKRDTLIKIFLRRATSFLCLHDFDKCGDNISLVRKLDPQNGEALTLERKMKLEEIDYERKQREMYRKMYQARTHTQSTEDEMNEITPKGETAGGPVGSEPCEVCEDREVHEVG</sequence>
<proteinExistence type="predicted"/>
<reference evidence="5" key="2">
    <citation type="submission" date="2016-05" db="EMBL/GenBank/DDBJ databases">
        <authorList>
            <person name="Lavstsen T."/>
            <person name="Jespersen J.S."/>
        </authorList>
    </citation>
    <scope>NUCLEOTIDE SEQUENCE [LARGE SCALE GENOMIC DNA]</scope>
</reference>
<accession>A0A1A8WL58</accession>
<dbReference type="Proteomes" id="UP000078560">
    <property type="component" value="Unassembled WGS sequence"/>
</dbReference>
<protein>
    <recommendedName>
        <fullName evidence="8">Tetratricopeptide repeat protein</fullName>
    </recommendedName>
</protein>